<evidence type="ECO:0008006" key="3">
    <source>
        <dbReference type="Google" id="ProtNLM"/>
    </source>
</evidence>
<dbReference type="SUPFAM" id="SSF56808">
    <property type="entry name" value="Ribosomal protein L1"/>
    <property type="match status" value="1"/>
</dbReference>
<reference evidence="1" key="1">
    <citation type="submission" date="2021-01" db="EMBL/GenBank/DDBJ databases">
        <authorList>
            <person name="Bezrukov I."/>
        </authorList>
    </citation>
    <scope>NUCLEOTIDE SEQUENCE</scope>
</reference>
<keyword evidence="2" id="KW-1185">Reference proteome</keyword>
<dbReference type="InterPro" id="IPR050257">
    <property type="entry name" value="eL8/uL1-like"/>
</dbReference>
<dbReference type="CDD" id="cd00403">
    <property type="entry name" value="Ribosomal_L1"/>
    <property type="match status" value="1"/>
</dbReference>
<evidence type="ECO:0000313" key="1">
    <source>
        <dbReference type="EMBL" id="CAE6079205.1"/>
    </source>
</evidence>
<dbReference type="Gene3D" id="3.40.50.790">
    <property type="match status" value="1"/>
</dbReference>
<dbReference type="Pfam" id="PF00687">
    <property type="entry name" value="Ribosomal_L1"/>
    <property type="match status" value="1"/>
</dbReference>
<sequence>MELESEKQPQRSASSSASAYKIAASAASYIHFCKEYDLSESSNPVYKSAAAAQAAASTMTAVVAAGEEEKLEAARELQSLQSSPCEWFVCDDPNTYTNDGFVYLIVTLKRIPQLDRTNPLMIPLPHPLIDLAAEDSPELCLIIDDKHKNKITKEAALKKIKAEKIPITTVIKVSKLKSDLRKLEEEKRFELYFAERRLMPILPKLLGREFVKKKKNPIAINLRHGDWKEQIEKACESALFFVGTGTCSVVKVAKLSMGRKEIAENVVAAMNGIGESVPGKWKNVKLFHLKLLESLALPVYQSVA</sequence>
<dbReference type="AlphaFoldDB" id="A0A8S2AGW9"/>
<dbReference type="InterPro" id="IPR028364">
    <property type="entry name" value="Ribosomal_uL1/biogenesis"/>
</dbReference>
<accession>A0A8S2AGW9</accession>
<proteinExistence type="predicted"/>
<dbReference type="InterPro" id="IPR023674">
    <property type="entry name" value="Ribosomal_uL1-like"/>
</dbReference>
<name>A0A8S2AGW9_ARAAE</name>
<organism evidence="1 2">
    <name type="scientific">Arabidopsis arenosa</name>
    <name type="common">Sand rock-cress</name>
    <name type="synonym">Cardaminopsis arenosa</name>
    <dbReference type="NCBI Taxonomy" id="38785"/>
    <lineage>
        <taxon>Eukaryota</taxon>
        <taxon>Viridiplantae</taxon>
        <taxon>Streptophyta</taxon>
        <taxon>Embryophyta</taxon>
        <taxon>Tracheophyta</taxon>
        <taxon>Spermatophyta</taxon>
        <taxon>Magnoliopsida</taxon>
        <taxon>eudicotyledons</taxon>
        <taxon>Gunneridae</taxon>
        <taxon>Pentapetalae</taxon>
        <taxon>rosids</taxon>
        <taxon>malvids</taxon>
        <taxon>Brassicales</taxon>
        <taxon>Brassicaceae</taxon>
        <taxon>Camelineae</taxon>
        <taxon>Arabidopsis</taxon>
    </lineage>
</organism>
<gene>
    <name evidence="1" type="ORF">AARE701A_LOCUS13980</name>
</gene>
<dbReference type="Proteomes" id="UP000682877">
    <property type="component" value="Chromosome 5"/>
</dbReference>
<protein>
    <recommendedName>
        <fullName evidence="3">Ribosomal protein L1p/L10e family</fullName>
    </recommendedName>
</protein>
<dbReference type="PANTHER" id="PTHR23105">
    <property type="entry name" value="RIBOSOMAL PROTEIN L7AE FAMILY MEMBER"/>
    <property type="match status" value="1"/>
</dbReference>
<evidence type="ECO:0000313" key="2">
    <source>
        <dbReference type="Proteomes" id="UP000682877"/>
    </source>
</evidence>
<dbReference type="EMBL" id="LR999455">
    <property type="protein sequence ID" value="CAE6079205.1"/>
    <property type="molecule type" value="Genomic_DNA"/>
</dbReference>
<dbReference type="GO" id="GO:0003723">
    <property type="term" value="F:RNA binding"/>
    <property type="evidence" value="ECO:0007669"/>
    <property type="project" value="InterPro"/>
</dbReference>
<dbReference type="InterPro" id="IPR016095">
    <property type="entry name" value="Ribosomal_uL1_3-a/b-sand"/>
</dbReference>